<reference evidence="1 2" key="1">
    <citation type="journal article" date="2014" name="PLoS ONE">
        <title>Genome Sequence of Candidatus Nitrososphaera evergladensis from Group I.1b Enriched from Everglades Soil Reveals Novel Genomic Features of the Ammonia-Oxidizing Archaea.</title>
        <authorList>
            <person name="Zhalnina K.V."/>
            <person name="Dias R."/>
            <person name="Leonard M.T."/>
            <person name="Dorr de Quadros P."/>
            <person name="Camargo F.A."/>
            <person name="Drew J.C."/>
            <person name="Farmerie W.G."/>
            <person name="Daroub S.H."/>
            <person name="Triplett E.W."/>
        </authorList>
    </citation>
    <scope>NUCLEOTIDE SEQUENCE [LARGE SCALE GENOMIC DNA]</scope>
    <source>
        <strain evidence="1 2">SR1</strain>
    </source>
</reference>
<proteinExistence type="predicted"/>
<organism evidence="1 2">
    <name type="scientific">Candidatus Nitrososphaera evergladensis SR1</name>
    <dbReference type="NCBI Taxonomy" id="1459636"/>
    <lineage>
        <taxon>Archaea</taxon>
        <taxon>Nitrososphaerota</taxon>
        <taxon>Nitrososphaeria</taxon>
        <taxon>Nitrososphaerales</taxon>
        <taxon>Nitrososphaeraceae</taxon>
        <taxon>Nitrososphaera</taxon>
    </lineage>
</organism>
<evidence type="ECO:0000313" key="2">
    <source>
        <dbReference type="Proteomes" id="UP000028194"/>
    </source>
</evidence>
<name>A0A075MY20_9ARCH</name>
<sequence length="78" mass="8492">MLTDIPRGGAEGGEGCESGHIAEECIRLRYECCTEEREGKVAHTYTKAKVTNLRTSETKKLPLLLLSLSQKLGVAQDG</sequence>
<dbReference type="EMBL" id="CP007174">
    <property type="protein sequence ID" value="AIF85552.1"/>
    <property type="molecule type" value="Genomic_DNA"/>
</dbReference>
<dbReference type="HOGENOM" id="CLU_2613425_0_0_2"/>
<protein>
    <submittedName>
        <fullName evidence="1">Uncharacterized protein</fullName>
    </submittedName>
</protein>
<gene>
    <name evidence="1" type="ORF">NTE_03524</name>
</gene>
<accession>A0A075MY20</accession>
<dbReference type="AlphaFoldDB" id="A0A075MY20"/>
<evidence type="ECO:0000313" key="1">
    <source>
        <dbReference type="EMBL" id="AIF85552.1"/>
    </source>
</evidence>
<dbReference type="KEGG" id="nev:NTE_03524"/>
<keyword evidence="2" id="KW-1185">Reference proteome</keyword>
<dbReference type="Proteomes" id="UP000028194">
    <property type="component" value="Chromosome"/>
</dbReference>